<evidence type="ECO:0000256" key="3">
    <source>
        <dbReference type="ARBA" id="ARBA00022527"/>
    </source>
</evidence>
<feature type="region of interest" description="Disordered" evidence="11">
    <location>
        <begin position="1"/>
        <end position="84"/>
    </location>
</feature>
<evidence type="ECO:0000256" key="4">
    <source>
        <dbReference type="ARBA" id="ARBA00022679"/>
    </source>
</evidence>
<dbReference type="Gene3D" id="1.10.510.10">
    <property type="entry name" value="Transferase(Phosphotransferase) domain 1"/>
    <property type="match status" value="1"/>
</dbReference>
<dbReference type="PROSITE" id="PS00108">
    <property type="entry name" value="PROTEIN_KINASE_ST"/>
    <property type="match status" value="1"/>
</dbReference>
<dbReference type="GO" id="GO:0004674">
    <property type="term" value="F:protein serine/threonine kinase activity"/>
    <property type="evidence" value="ECO:0007669"/>
    <property type="project" value="UniProtKB-KW"/>
</dbReference>
<evidence type="ECO:0000256" key="2">
    <source>
        <dbReference type="ARBA" id="ARBA00013203"/>
    </source>
</evidence>
<evidence type="ECO:0000256" key="1">
    <source>
        <dbReference type="ARBA" id="ARBA00008867"/>
    </source>
</evidence>
<dbReference type="Proteomes" id="UP000179807">
    <property type="component" value="Unassembled WGS sequence"/>
</dbReference>
<dbReference type="SMART" id="SM00220">
    <property type="entry name" value="S_TKc"/>
    <property type="match status" value="1"/>
</dbReference>
<dbReference type="GO" id="GO:0005524">
    <property type="term" value="F:ATP binding"/>
    <property type="evidence" value="ECO:0007669"/>
    <property type="project" value="UniProtKB-KW"/>
</dbReference>
<comment type="similarity">
    <text evidence="1">Belongs to the protein kinase superfamily. CMGC Ser/Thr protein kinase family. MNB/DYRK subfamily.</text>
</comment>
<dbReference type="InterPro" id="IPR050494">
    <property type="entry name" value="Ser_Thr_dual-spec_kinase"/>
</dbReference>
<evidence type="ECO:0000259" key="12">
    <source>
        <dbReference type="PROSITE" id="PS50011"/>
    </source>
</evidence>
<reference evidence="13" key="1">
    <citation type="submission" date="2016-10" db="EMBL/GenBank/DDBJ databases">
        <authorList>
            <person name="Benchimol M."/>
            <person name="Almeida L.G."/>
            <person name="Vasconcelos A.T."/>
            <person name="Perreira-Neves A."/>
            <person name="Rosa I.A."/>
            <person name="Tasca T."/>
            <person name="Bogo M.R."/>
            <person name="de Souza W."/>
        </authorList>
    </citation>
    <scope>NUCLEOTIDE SEQUENCE [LARGE SCALE GENOMIC DNA]</scope>
    <source>
        <strain evidence="13">K</strain>
    </source>
</reference>
<dbReference type="InterPro" id="IPR000719">
    <property type="entry name" value="Prot_kinase_dom"/>
</dbReference>
<gene>
    <name evidence="13" type="primary">DYRK4</name>
    <name evidence="13" type="ORF">TRFO_38828</name>
</gene>
<evidence type="ECO:0000256" key="10">
    <source>
        <dbReference type="ARBA" id="ARBA00051680"/>
    </source>
</evidence>
<comment type="catalytic activity">
    <reaction evidence="9">
        <text>L-threonyl-[protein] + ATP = O-phospho-L-threonyl-[protein] + ADP + H(+)</text>
        <dbReference type="Rhea" id="RHEA:46608"/>
        <dbReference type="Rhea" id="RHEA-COMP:11060"/>
        <dbReference type="Rhea" id="RHEA-COMP:11605"/>
        <dbReference type="ChEBI" id="CHEBI:15378"/>
        <dbReference type="ChEBI" id="CHEBI:30013"/>
        <dbReference type="ChEBI" id="CHEBI:30616"/>
        <dbReference type="ChEBI" id="CHEBI:61977"/>
        <dbReference type="ChEBI" id="CHEBI:456216"/>
        <dbReference type="EC" id="2.7.12.1"/>
    </reaction>
</comment>
<feature type="domain" description="Protein kinase" evidence="12">
    <location>
        <begin position="150"/>
        <end position="441"/>
    </location>
</feature>
<dbReference type="VEuPathDB" id="TrichDB:TRFO_38828"/>
<dbReference type="RefSeq" id="XP_068348105.1">
    <property type="nucleotide sequence ID" value="XM_068512275.1"/>
</dbReference>
<dbReference type="EMBL" id="MLAK01001274">
    <property type="protein sequence ID" value="OHS94968.1"/>
    <property type="molecule type" value="Genomic_DNA"/>
</dbReference>
<dbReference type="InterPro" id="IPR008271">
    <property type="entry name" value="Ser/Thr_kinase_AS"/>
</dbReference>
<dbReference type="GO" id="GO:0005856">
    <property type="term" value="C:cytoskeleton"/>
    <property type="evidence" value="ECO:0007669"/>
    <property type="project" value="TreeGrafter"/>
</dbReference>
<dbReference type="EC" id="2.7.12.1" evidence="2"/>
<comment type="catalytic activity">
    <reaction evidence="8">
        <text>L-seryl-[protein] + ATP = O-phospho-L-seryl-[protein] + ADP + H(+)</text>
        <dbReference type="Rhea" id="RHEA:17989"/>
        <dbReference type="Rhea" id="RHEA-COMP:9863"/>
        <dbReference type="Rhea" id="RHEA-COMP:11604"/>
        <dbReference type="ChEBI" id="CHEBI:15378"/>
        <dbReference type="ChEBI" id="CHEBI:29999"/>
        <dbReference type="ChEBI" id="CHEBI:30616"/>
        <dbReference type="ChEBI" id="CHEBI:83421"/>
        <dbReference type="ChEBI" id="CHEBI:456216"/>
        <dbReference type="EC" id="2.7.12.1"/>
    </reaction>
</comment>
<dbReference type="SUPFAM" id="SSF56112">
    <property type="entry name" value="Protein kinase-like (PK-like)"/>
    <property type="match status" value="1"/>
</dbReference>
<accession>A0A1J4J725</accession>
<dbReference type="Gene3D" id="3.30.10.30">
    <property type="entry name" value="DYRK"/>
    <property type="match status" value="1"/>
</dbReference>
<comment type="catalytic activity">
    <reaction evidence="10">
        <text>L-tyrosyl-[protein] + ATP = O-phospho-L-tyrosyl-[protein] + ADP + H(+)</text>
        <dbReference type="Rhea" id="RHEA:10596"/>
        <dbReference type="Rhea" id="RHEA-COMP:10136"/>
        <dbReference type="Rhea" id="RHEA-COMP:20101"/>
        <dbReference type="ChEBI" id="CHEBI:15378"/>
        <dbReference type="ChEBI" id="CHEBI:30616"/>
        <dbReference type="ChEBI" id="CHEBI:46858"/>
        <dbReference type="ChEBI" id="CHEBI:61978"/>
        <dbReference type="ChEBI" id="CHEBI:456216"/>
        <dbReference type="EC" id="2.7.12.1"/>
    </reaction>
</comment>
<keyword evidence="14" id="KW-1185">Reference proteome</keyword>
<evidence type="ECO:0000256" key="11">
    <source>
        <dbReference type="SAM" id="MobiDB-lite"/>
    </source>
</evidence>
<dbReference type="PANTHER" id="PTHR24058:SF22">
    <property type="entry name" value="DUAL SPECIFICITY TYROSINE-PHOSPHORYLATION-REGULATED KINASE 4"/>
    <property type="match status" value="1"/>
</dbReference>
<evidence type="ECO:0000313" key="13">
    <source>
        <dbReference type="EMBL" id="OHS94968.1"/>
    </source>
</evidence>
<comment type="caution">
    <text evidence="13">The sequence shown here is derived from an EMBL/GenBank/DDBJ whole genome shotgun (WGS) entry which is preliminary data.</text>
</comment>
<organism evidence="13 14">
    <name type="scientific">Tritrichomonas foetus</name>
    <dbReference type="NCBI Taxonomy" id="1144522"/>
    <lineage>
        <taxon>Eukaryota</taxon>
        <taxon>Metamonada</taxon>
        <taxon>Parabasalia</taxon>
        <taxon>Tritrichomonadida</taxon>
        <taxon>Tritrichomonadidae</taxon>
        <taxon>Tritrichomonas</taxon>
    </lineage>
</organism>
<dbReference type="CDD" id="cd14210">
    <property type="entry name" value="PKc_DYRK"/>
    <property type="match status" value="1"/>
</dbReference>
<dbReference type="GO" id="GO:0005737">
    <property type="term" value="C:cytoplasm"/>
    <property type="evidence" value="ECO:0007669"/>
    <property type="project" value="TreeGrafter"/>
</dbReference>
<evidence type="ECO:0000256" key="6">
    <source>
        <dbReference type="ARBA" id="ARBA00022777"/>
    </source>
</evidence>
<evidence type="ECO:0000313" key="14">
    <source>
        <dbReference type="Proteomes" id="UP000179807"/>
    </source>
</evidence>
<evidence type="ECO:0000256" key="5">
    <source>
        <dbReference type="ARBA" id="ARBA00022741"/>
    </source>
</evidence>
<dbReference type="Pfam" id="PF00069">
    <property type="entry name" value="Pkinase"/>
    <property type="match status" value="1"/>
</dbReference>
<keyword evidence="4" id="KW-0808">Transferase</keyword>
<dbReference type="PROSITE" id="PS50011">
    <property type="entry name" value="PROTEIN_KINASE_DOM"/>
    <property type="match status" value="1"/>
</dbReference>
<keyword evidence="5" id="KW-0547">Nucleotide-binding</keyword>
<dbReference type="OrthoDB" id="9332038at2759"/>
<keyword evidence="3" id="KW-0723">Serine/threonine-protein kinase</keyword>
<dbReference type="Gene3D" id="3.30.200.20">
    <property type="entry name" value="Phosphorylase Kinase, domain 1"/>
    <property type="match status" value="1"/>
</dbReference>
<dbReference type="InterPro" id="IPR011009">
    <property type="entry name" value="Kinase-like_dom_sf"/>
</dbReference>
<dbReference type="GO" id="GO:0004712">
    <property type="term" value="F:protein serine/threonine/tyrosine kinase activity"/>
    <property type="evidence" value="ECO:0007669"/>
    <property type="project" value="UniProtKB-EC"/>
</dbReference>
<dbReference type="AlphaFoldDB" id="A0A1J4J725"/>
<protein>
    <recommendedName>
        <fullName evidence="2">dual-specificity kinase</fullName>
        <ecNumber evidence="2">2.7.12.1</ecNumber>
    </recommendedName>
</protein>
<name>A0A1J4J725_9EUKA</name>
<dbReference type="GeneID" id="94846979"/>
<dbReference type="InterPro" id="IPR042521">
    <property type="entry name" value="DYRK"/>
</dbReference>
<sequence length="470" mass="53593">MNSARYKPHVPQIPIHVHDQGRKNRRIKSNVHLQPSHPAAPQPPQSDNGGGQNPRFRRQPPPLSHRDDPSKNLSPVIPNAPISPQEAIDRYSSLMTRYETSEILNFPSVFFLGNKARKHEPIRSDRYNFGFDTKNHAYKVSVGDHLAYRFEVLNTFGSGAFGQVVRAFDHKNQTHVAIKIVVNTEQMHEQGQIEAKILARLNKCAVPNVVRAFDFFIFRSHICVTFEVLGKNLYEMIQSNHYHPFPPFFVRNYATQILIGLEGIHNAGIVHCDIKPENILLNANTQKNSVKIIDFGSGCFEGHQKYEYIQSRFYRAPEVVLGISYGPPMDIWSAALVIIELLIGKPIFPCSDELELLWMISELIGPPPIELVKTGKRRGDFFDNKLNMKLHKGRPRMPSNTTLQSVLNINDPFLIDFLTKCLTWDQNERMTAKDALQHPWILTKTVSVSIPEPQQVPSILPELRNPQKIE</sequence>
<evidence type="ECO:0000256" key="8">
    <source>
        <dbReference type="ARBA" id="ARBA00049003"/>
    </source>
</evidence>
<proteinExistence type="inferred from homology"/>
<evidence type="ECO:0000256" key="7">
    <source>
        <dbReference type="ARBA" id="ARBA00022840"/>
    </source>
</evidence>
<dbReference type="PANTHER" id="PTHR24058">
    <property type="entry name" value="DUAL SPECIFICITY PROTEIN KINASE"/>
    <property type="match status" value="1"/>
</dbReference>
<keyword evidence="7" id="KW-0067">ATP-binding</keyword>
<keyword evidence="6 13" id="KW-0418">Kinase</keyword>
<evidence type="ECO:0000256" key="9">
    <source>
        <dbReference type="ARBA" id="ARBA00049308"/>
    </source>
</evidence>